<feature type="region of interest" description="Disordered" evidence="1">
    <location>
        <begin position="118"/>
        <end position="153"/>
    </location>
</feature>
<keyword evidence="3" id="KW-1185">Reference proteome</keyword>
<proteinExistence type="predicted"/>
<feature type="compositionally biased region" description="Polar residues" evidence="1">
    <location>
        <begin position="13"/>
        <end position="34"/>
    </location>
</feature>
<evidence type="ECO:0000313" key="3">
    <source>
        <dbReference type="Proteomes" id="UP001497522"/>
    </source>
</evidence>
<feature type="compositionally biased region" description="Pro residues" evidence="1">
    <location>
        <begin position="134"/>
        <end position="145"/>
    </location>
</feature>
<evidence type="ECO:0000256" key="1">
    <source>
        <dbReference type="SAM" id="MobiDB-lite"/>
    </source>
</evidence>
<accession>A0ABP1A4F8</accession>
<protein>
    <submittedName>
        <fullName evidence="2">Uncharacterized protein</fullName>
    </submittedName>
</protein>
<feature type="region of interest" description="Disordered" evidence="1">
    <location>
        <begin position="1"/>
        <end position="44"/>
    </location>
</feature>
<name>A0ABP1A4F8_9BRYO</name>
<sequence length="218" mass="23835">MSIGGLSRRPSASGGQISKRPSWSLASRRVSTSGGTQGLDEYLRGASPESLGTALGSAIDSQVGAPEIVKPVELQPDLSKLTGLFKALEMVERAIVLNTYHDMLLEFCDFRAREIIPEPPPPVELDKDGKPVVKKPPTPPPPPPPLKEEPEQELGPKVILPTIEPSTQSVHGLWNFECDVTEGRNVSCMAWNKVRILQQSNNQFKNLAILYIIFVVGY</sequence>
<evidence type="ECO:0000313" key="2">
    <source>
        <dbReference type="EMBL" id="CAK9856653.1"/>
    </source>
</evidence>
<dbReference type="EMBL" id="CAXHBF010000555">
    <property type="protein sequence ID" value="CAK9856653.1"/>
    <property type="molecule type" value="Genomic_DNA"/>
</dbReference>
<comment type="caution">
    <text evidence="2">The sequence shown here is derived from an EMBL/GenBank/DDBJ whole genome shotgun (WGS) entry which is preliminary data.</text>
</comment>
<dbReference type="Proteomes" id="UP001497522">
    <property type="component" value="Unassembled WGS sequence"/>
</dbReference>
<reference evidence="2" key="1">
    <citation type="submission" date="2024-03" db="EMBL/GenBank/DDBJ databases">
        <authorList>
            <consortium name="ELIXIR-Norway"/>
            <consortium name="Elixir Norway"/>
        </authorList>
    </citation>
    <scope>NUCLEOTIDE SEQUENCE</scope>
</reference>
<gene>
    <name evidence="2" type="ORF">CSSPJE1EN2_LOCUS26585</name>
</gene>
<organism evidence="2 3">
    <name type="scientific">Sphagnum jensenii</name>
    <dbReference type="NCBI Taxonomy" id="128206"/>
    <lineage>
        <taxon>Eukaryota</taxon>
        <taxon>Viridiplantae</taxon>
        <taxon>Streptophyta</taxon>
        <taxon>Embryophyta</taxon>
        <taxon>Bryophyta</taxon>
        <taxon>Sphagnophytina</taxon>
        <taxon>Sphagnopsida</taxon>
        <taxon>Sphagnales</taxon>
        <taxon>Sphagnaceae</taxon>
        <taxon>Sphagnum</taxon>
    </lineage>
</organism>